<dbReference type="Pfam" id="PF07687">
    <property type="entry name" value="M20_dimer"/>
    <property type="match status" value="1"/>
</dbReference>
<feature type="domain" description="Peptidase M20 dimerisation" evidence="4">
    <location>
        <begin position="211"/>
        <end position="312"/>
    </location>
</feature>
<feature type="binding site" evidence="3">
    <location>
        <position position="190"/>
    </location>
    <ligand>
        <name>Zn(2+)</name>
        <dbReference type="ChEBI" id="CHEBI:29105"/>
        <label>1</label>
    </ligand>
</feature>
<dbReference type="EMBL" id="NIRJ01000001">
    <property type="protein sequence ID" value="PHH97779.1"/>
    <property type="molecule type" value="Genomic_DNA"/>
</dbReference>
<organism evidence="5 6">
    <name type="scientific">Fusobacterium nucleatum subsp. polymorphum</name>
    <name type="common">Fusobacterium polymorphum</name>
    <dbReference type="NCBI Taxonomy" id="76857"/>
    <lineage>
        <taxon>Bacteria</taxon>
        <taxon>Fusobacteriati</taxon>
        <taxon>Fusobacteriota</taxon>
        <taxon>Fusobacteriia</taxon>
        <taxon>Fusobacteriales</taxon>
        <taxon>Fusobacteriaceae</taxon>
        <taxon>Fusobacterium</taxon>
    </lineage>
</organism>
<proteinExistence type="inferred from homology"/>
<dbReference type="NCBIfam" id="NF006771">
    <property type="entry name" value="PRK09290.1-5"/>
    <property type="match status" value="1"/>
</dbReference>
<evidence type="ECO:0000313" key="6">
    <source>
        <dbReference type="Proteomes" id="UP000225199"/>
    </source>
</evidence>
<feature type="binding site" evidence="3">
    <location>
        <position position="92"/>
    </location>
    <ligand>
        <name>Zn(2+)</name>
        <dbReference type="ChEBI" id="CHEBI:29105"/>
        <label>2</label>
    </ligand>
</feature>
<dbReference type="Gene3D" id="3.30.70.360">
    <property type="match status" value="1"/>
</dbReference>
<name>A0A2C5ZEE3_FUSNP</name>
<dbReference type="PANTHER" id="PTHR32494">
    <property type="entry name" value="ALLANTOATE DEIMINASE-RELATED"/>
    <property type="match status" value="1"/>
</dbReference>
<dbReference type="AlphaFoldDB" id="A0A2C5ZEE3"/>
<dbReference type="Pfam" id="PF01546">
    <property type="entry name" value="Peptidase_M20"/>
    <property type="match status" value="1"/>
</dbReference>
<evidence type="ECO:0000256" key="1">
    <source>
        <dbReference type="ARBA" id="ARBA00006153"/>
    </source>
</evidence>
<dbReference type="SUPFAM" id="SSF55031">
    <property type="entry name" value="Bacterial exopeptidase dimerisation domain"/>
    <property type="match status" value="1"/>
</dbReference>
<dbReference type="PIRSF" id="PIRSF001235">
    <property type="entry name" value="Amidase_carbamoylase"/>
    <property type="match status" value="1"/>
</dbReference>
<keyword evidence="3" id="KW-0479">Metal-binding</keyword>
<feature type="binding site" evidence="3">
    <location>
        <position position="92"/>
    </location>
    <ligand>
        <name>Zn(2+)</name>
        <dbReference type="ChEBI" id="CHEBI:29105"/>
        <label>1</label>
    </ligand>
</feature>
<comment type="caution">
    <text evidence="5">The sequence shown here is derived from an EMBL/GenBank/DDBJ whole genome shotgun (WGS) entry which is preliminary data.</text>
</comment>
<comment type="cofactor">
    <cofactor evidence="3">
        <name>Zn(2+)</name>
        <dbReference type="ChEBI" id="CHEBI:29105"/>
    </cofactor>
    <text evidence="3">Binds 2 Zn(2+) ions per subunit.</text>
</comment>
<dbReference type="InterPro" id="IPR002933">
    <property type="entry name" value="Peptidase_M20"/>
</dbReference>
<dbReference type="GO" id="GO:0046872">
    <property type="term" value="F:metal ion binding"/>
    <property type="evidence" value="ECO:0007669"/>
    <property type="project" value="UniProtKB-KW"/>
</dbReference>
<sequence length="410" mass="45645">MRINGNRLLETLKKLGSTGREENGTLSRVAATDNDKAGRDLFVSWLNETGLTVKVDQMGNIFGILETEENKDKEPIVMGSHIDTVINAGIYDGCYGVLSGLEVIRTLKENNYKLKRPIIVAAFTNEEGVRFHPDMMGSLVFAGGLAVEEALKSKAIENPELTLESELQRIGYYGDEKPGFFKPYVYLELHIEQGPILDYEKISIGAVENLQGISWQKVTVYGEANHAGTTPTRLRKDAGYITAKIITFLRDLANNSNEKTVATVGTIEFEPNAINVIPSKSIFTIDLRNPNEEKLKADEEALKNYLEKIGEEEGVKIETERLARFLPVTFNEKIVKIIEDVAKNKNYSYRRMTSGAGHDAQMMSRICPTAMIFVPSYKGISHSPAEFTEDEDLVKGASVLLDVVTKLKLE</sequence>
<dbReference type="Proteomes" id="UP000225199">
    <property type="component" value="Unassembled WGS sequence"/>
</dbReference>
<dbReference type="RefSeq" id="WP_098979510.1">
    <property type="nucleotide sequence ID" value="NZ_NIRJ01000001.1"/>
</dbReference>
<evidence type="ECO:0000256" key="2">
    <source>
        <dbReference type="ARBA" id="ARBA00022801"/>
    </source>
</evidence>
<dbReference type="CDD" id="cd03884">
    <property type="entry name" value="M20_bAS"/>
    <property type="match status" value="1"/>
</dbReference>
<dbReference type="SUPFAM" id="SSF53187">
    <property type="entry name" value="Zn-dependent exopeptidases"/>
    <property type="match status" value="1"/>
</dbReference>
<evidence type="ECO:0000313" key="5">
    <source>
        <dbReference type="EMBL" id="PHH97779.1"/>
    </source>
</evidence>
<evidence type="ECO:0000259" key="4">
    <source>
        <dbReference type="Pfam" id="PF07687"/>
    </source>
</evidence>
<protein>
    <submittedName>
        <fullName evidence="5">Zn-dependent hydrolase</fullName>
    </submittedName>
</protein>
<feature type="binding site" evidence="3">
    <location>
        <position position="127"/>
    </location>
    <ligand>
        <name>Zn(2+)</name>
        <dbReference type="ChEBI" id="CHEBI:29105"/>
        <label>2</label>
    </ligand>
</feature>
<reference evidence="5 6" key="1">
    <citation type="submission" date="2017-06" db="EMBL/GenBank/DDBJ databases">
        <title>Draft genome sequence of Fusobacterium nucleatum subsp. polymorphum KCOM 1002 (=ChDC F175).</title>
        <authorList>
            <person name="Kook J.-K."/>
            <person name="Park S.-N."/>
            <person name="Lim Y.K."/>
            <person name="Roh H."/>
        </authorList>
    </citation>
    <scope>NUCLEOTIDE SEQUENCE [LARGE SCALE GENOMIC DNA]</scope>
    <source>
        <strain evidence="6">KCOM 1002 (ChDC F175)</strain>
    </source>
</reference>
<dbReference type="NCBIfam" id="TIGR01879">
    <property type="entry name" value="hydantase"/>
    <property type="match status" value="1"/>
</dbReference>
<keyword evidence="3" id="KW-0862">Zinc</keyword>
<dbReference type="InterPro" id="IPR036264">
    <property type="entry name" value="Bact_exopeptidase_dim_dom"/>
</dbReference>
<dbReference type="PANTHER" id="PTHR32494:SF5">
    <property type="entry name" value="ALLANTOATE AMIDOHYDROLASE"/>
    <property type="match status" value="1"/>
</dbReference>
<dbReference type="InterPro" id="IPR010158">
    <property type="entry name" value="Amidase_Cbmase"/>
</dbReference>
<evidence type="ECO:0000256" key="3">
    <source>
        <dbReference type="PIRSR" id="PIRSR001235-1"/>
    </source>
</evidence>
<feature type="binding site" evidence="3">
    <location>
        <position position="81"/>
    </location>
    <ligand>
        <name>Zn(2+)</name>
        <dbReference type="ChEBI" id="CHEBI:29105"/>
        <label>1</label>
    </ligand>
</feature>
<feature type="binding site" evidence="3">
    <location>
        <position position="382"/>
    </location>
    <ligand>
        <name>Zn(2+)</name>
        <dbReference type="ChEBI" id="CHEBI:29105"/>
        <label>2</label>
    </ligand>
</feature>
<accession>A0A2C5ZEE3</accession>
<dbReference type="Gene3D" id="3.40.630.10">
    <property type="entry name" value="Zn peptidases"/>
    <property type="match status" value="1"/>
</dbReference>
<keyword evidence="2 5" id="KW-0378">Hydrolase</keyword>
<gene>
    <name evidence="5" type="ORF">CA840_11040</name>
</gene>
<dbReference type="GO" id="GO:0016813">
    <property type="term" value="F:hydrolase activity, acting on carbon-nitrogen (but not peptide) bonds, in linear amidines"/>
    <property type="evidence" value="ECO:0007669"/>
    <property type="project" value="InterPro"/>
</dbReference>
<dbReference type="InterPro" id="IPR011650">
    <property type="entry name" value="Peptidase_M20_dimer"/>
</dbReference>
<comment type="similarity">
    <text evidence="1">Belongs to the peptidase M20 family.</text>
</comment>